<dbReference type="Proteomes" id="UP000011554">
    <property type="component" value="Unassembled WGS sequence"/>
</dbReference>
<dbReference type="OrthoDB" id="262791at2157"/>
<protein>
    <submittedName>
        <fullName evidence="3">Uncharacterized protein</fullName>
    </submittedName>
</protein>
<dbReference type="SUPFAM" id="SSF144206">
    <property type="entry name" value="NOB1 zinc finger-like"/>
    <property type="match status" value="1"/>
</dbReference>
<keyword evidence="4" id="KW-1185">Reference proteome</keyword>
<dbReference type="PATRIC" id="fig|29540.5.peg.2136"/>
<dbReference type="AlphaFoldDB" id="M0ARR0"/>
<keyword evidence="2" id="KW-0812">Transmembrane</keyword>
<evidence type="ECO:0000256" key="2">
    <source>
        <dbReference type="SAM" id="Phobius"/>
    </source>
</evidence>
<feature type="compositionally biased region" description="Basic and acidic residues" evidence="1">
    <location>
        <begin position="31"/>
        <end position="40"/>
    </location>
</feature>
<dbReference type="eggNOG" id="arCOG09068">
    <property type="taxonomic scope" value="Archaea"/>
</dbReference>
<comment type="caution">
    <text evidence="3">The sequence shown here is derived from an EMBL/GenBank/DDBJ whole genome shotgun (WGS) entry which is preliminary data.</text>
</comment>
<proteinExistence type="predicted"/>
<name>M0ARR0_NATA1</name>
<dbReference type="EMBL" id="AOIO01000027">
    <property type="protein sequence ID" value="ELZ01240.1"/>
    <property type="molecule type" value="Genomic_DNA"/>
</dbReference>
<keyword evidence="2" id="KW-0472">Membrane</keyword>
<gene>
    <name evidence="3" type="ORF">C481_10510</name>
</gene>
<accession>M0ARR0</accession>
<feature type="transmembrane region" description="Helical" evidence="2">
    <location>
        <begin position="124"/>
        <end position="145"/>
    </location>
</feature>
<feature type="compositionally biased region" description="Low complexity" evidence="1">
    <location>
        <begin position="42"/>
        <end position="61"/>
    </location>
</feature>
<sequence length="296" mass="31713">MEWRCTWCGKPHPEDDPPCDNCGHNAFEKAIVRRDEREQTGDTDTGSDSDSSRDTATGTETAVGTGTTYVWTCTDCGRAHVKNTPPCSRCGNATLERTERTYDDVDEAIETASWFAVAKPYTPLIAVVGIVVLLFASGIVSPSILPGVGTPSPPDAPGNGTEYDGINLDAVEERATDDLVANRTDDDPAPDEGLAAYAEYRNRVLVATEHGDGDRDRELPDPSEFNIDCRTDLVVSHVAPFETTIDADTGEGELASDVTEVIRILEAGTSEYDVAADGFDLHAGPEGTVYVSYAAC</sequence>
<keyword evidence="2" id="KW-1133">Transmembrane helix</keyword>
<evidence type="ECO:0000313" key="3">
    <source>
        <dbReference type="EMBL" id="ELZ01240.1"/>
    </source>
</evidence>
<evidence type="ECO:0000256" key="1">
    <source>
        <dbReference type="SAM" id="MobiDB-lite"/>
    </source>
</evidence>
<organism evidence="3 4">
    <name type="scientific">Natrialba asiatica (strain ATCC 700177 / DSM 12278 / JCM 9576 / FERM P-10747 / NBRC 102637 / 172P1)</name>
    <dbReference type="NCBI Taxonomy" id="29540"/>
    <lineage>
        <taxon>Archaea</taxon>
        <taxon>Methanobacteriati</taxon>
        <taxon>Methanobacteriota</taxon>
        <taxon>Stenosarchaea group</taxon>
        <taxon>Halobacteria</taxon>
        <taxon>Halobacteriales</taxon>
        <taxon>Natrialbaceae</taxon>
        <taxon>Natrialba</taxon>
    </lineage>
</organism>
<reference evidence="3 4" key="1">
    <citation type="journal article" date="2014" name="PLoS Genet.">
        <title>Phylogenetically driven sequencing of extremely halophilic archaea reveals strategies for static and dynamic osmo-response.</title>
        <authorList>
            <person name="Becker E.A."/>
            <person name="Seitzer P.M."/>
            <person name="Tritt A."/>
            <person name="Larsen D."/>
            <person name="Krusor M."/>
            <person name="Yao A.I."/>
            <person name="Wu D."/>
            <person name="Madern D."/>
            <person name="Eisen J.A."/>
            <person name="Darling A.E."/>
            <person name="Facciotti M.T."/>
        </authorList>
    </citation>
    <scope>NUCLEOTIDE SEQUENCE [LARGE SCALE GENOMIC DNA]</scope>
    <source>
        <strain evidence="3 4">DSM 12278</strain>
    </source>
</reference>
<dbReference type="InterPro" id="IPR036283">
    <property type="entry name" value="NOB1_Zf-like_sf"/>
</dbReference>
<dbReference type="RefSeq" id="WP_006109139.1">
    <property type="nucleotide sequence ID" value="NZ_AOIO01000027.1"/>
</dbReference>
<feature type="region of interest" description="Disordered" evidence="1">
    <location>
        <begin position="31"/>
        <end position="61"/>
    </location>
</feature>
<evidence type="ECO:0000313" key="4">
    <source>
        <dbReference type="Proteomes" id="UP000011554"/>
    </source>
</evidence>